<keyword evidence="8" id="KW-1185">Reference proteome</keyword>
<evidence type="ECO:0000256" key="2">
    <source>
        <dbReference type="ARBA" id="ARBA00022692"/>
    </source>
</evidence>
<dbReference type="Proteomes" id="UP000658258">
    <property type="component" value="Unassembled WGS sequence"/>
</dbReference>
<accession>A0ABQ3I912</accession>
<reference evidence="8" key="1">
    <citation type="journal article" date="2019" name="Int. J. Syst. Evol. Microbiol.">
        <title>The Global Catalogue of Microorganisms (GCM) 10K type strain sequencing project: providing services to taxonomists for standard genome sequencing and annotation.</title>
        <authorList>
            <consortium name="The Broad Institute Genomics Platform"/>
            <consortium name="The Broad Institute Genome Sequencing Center for Infectious Disease"/>
            <person name="Wu L."/>
            <person name="Ma J."/>
        </authorList>
    </citation>
    <scope>NUCLEOTIDE SEQUENCE [LARGE SCALE GENOMIC DNA]</scope>
    <source>
        <strain evidence="8">CGMCC 1.15111</strain>
    </source>
</reference>
<dbReference type="EMBL" id="BNAG01000003">
    <property type="protein sequence ID" value="GHE67524.1"/>
    <property type="molecule type" value="Genomic_DNA"/>
</dbReference>
<organism evidence="7 8">
    <name type="scientific">Roseivirga thermotolerans</name>
    <dbReference type="NCBI Taxonomy" id="1758176"/>
    <lineage>
        <taxon>Bacteria</taxon>
        <taxon>Pseudomonadati</taxon>
        <taxon>Bacteroidota</taxon>
        <taxon>Cytophagia</taxon>
        <taxon>Cytophagales</taxon>
        <taxon>Roseivirgaceae</taxon>
        <taxon>Roseivirga</taxon>
    </lineage>
</organism>
<protein>
    <recommendedName>
        <fullName evidence="6">Translocation and assembly module TamB C-terminal domain-containing protein</fullName>
    </recommendedName>
</protein>
<feature type="domain" description="Translocation and assembly module TamB C-terminal" evidence="6">
    <location>
        <begin position="1018"/>
        <end position="1446"/>
    </location>
</feature>
<dbReference type="PANTHER" id="PTHR36985:SF1">
    <property type="entry name" value="TRANSLOCATION AND ASSEMBLY MODULE SUBUNIT TAMB"/>
    <property type="match status" value="1"/>
</dbReference>
<dbReference type="Pfam" id="PF04357">
    <property type="entry name" value="TamB"/>
    <property type="match status" value="1"/>
</dbReference>
<dbReference type="PANTHER" id="PTHR36985">
    <property type="entry name" value="TRANSLOCATION AND ASSEMBLY MODULE SUBUNIT TAMB"/>
    <property type="match status" value="1"/>
</dbReference>
<comment type="caution">
    <text evidence="7">The sequence shown here is derived from an EMBL/GenBank/DDBJ whole genome shotgun (WGS) entry which is preliminary data.</text>
</comment>
<keyword evidence="3" id="KW-1133">Transmembrane helix</keyword>
<evidence type="ECO:0000256" key="3">
    <source>
        <dbReference type="ARBA" id="ARBA00022989"/>
    </source>
</evidence>
<dbReference type="InterPro" id="IPR007452">
    <property type="entry name" value="TamB_C"/>
</dbReference>
<evidence type="ECO:0000256" key="4">
    <source>
        <dbReference type="ARBA" id="ARBA00023136"/>
    </source>
</evidence>
<feature type="region of interest" description="Disordered" evidence="5">
    <location>
        <begin position="1466"/>
        <end position="1491"/>
    </location>
</feature>
<gene>
    <name evidence="7" type="ORF">GCM10011340_23820</name>
</gene>
<evidence type="ECO:0000313" key="8">
    <source>
        <dbReference type="Proteomes" id="UP000658258"/>
    </source>
</evidence>
<comment type="subcellular location">
    <subcellularLocation>
        <location evidence="1">Membrane</location>
        <topology evidence="1">Single-pass membrane protein</topology>
    </subcellularLocation>
</comment>
<evidence type="ECO:0000256" key="5">
    <source>
        <dbReference type="SAM" id="MobiDB-lite"/>
    </source>
</evidence>
<evidence type="ECO:0000256" key="1">
    <source>
        <dbReference type="ARBA" id="ARBA00004167"/>
    </source>
</evidence>
<keyword evidence="2" id="KW-0812">Transmembrane</keyword>
<name>A0ABQ3I912_9BACT</name>
<sequence length="1491" mass="167854">MLATPFILLILAAILIHLPPVQNYIVGKATAYLTEGTGFRTEIGYANIKWFNAIALDNTQIYDQNEVLMIGVDELVVTFDLADLIGKKNIRTREAWLKGANVNLRDDSTGGLNIDEWADRIGKLTASDTPSDAPAGTFSIDQITLLDSRFSISDSRKDSITNGFDYNHFQLVDLNADLLNLKVVSDTFQIDVKSLSTRDPVTGLTIDNLQTFFRNSSKGLVFFDLDLKMGNTHIKDFIELRHERPSQMGYFVDSVNIKADFDETRIHTDELGFFVPELKKYNQSVNINGLFQGRVNKFFSDNFSISFGQDSRFKGAIDIEGLPNIDQTIFGLTLRESTLKATDLRKYIGPEAFRISNKFGLIRMSGQFDGLLNDFVADGSFQTRIGRLESNIQIRIIEGEAPYYRGDLFLQNFDIGRFTEVSNFQKIDLDGRVEGTGFTLETANFELDAVIPKVGINGYNYTNIETDGAFAESFFSGQIDVDDPMFKLFATGSVDLREGNKLFKLRGRLDTALLKEVELTEEEMLVSTNFNLDITGLKLDSIRGSISLSDTYYRFKQKDIELDSVFFEASRNSNGRKFTIVSDLFDADFSGDFEFTGIAKELSNINEQYRLQFSSRSEEVNSFLRRSPPTKKKFNLNYSVDLHNISPLIQLFDSTIYVAKNTKIEGRFDNRQGQSLVLSSQVDTVQFGKIYMLENDLYINTKDIRDPEKVFAQGYLSSEKQIFSNSSETNKLVLEAVWDGKRMDIKQTLTQASTGNYAEISAGINFYPDRTELRFEDSNITALNETWKITEENVVVFGNQRIDFENLSIYNTDQSISFNGQIAITQDSSQTLTVNFSDVEVANINPLTSESYTGKLSGTVNAQNLYYNPIIFGDIEVIDFKINEFLVGNLDGSITWNDFRQRFDVDFEVNRLNRRIIAMNGQFYPARSENQLAINLRLNEANLNIAEPYIDDYFSNLGGFIDGRYTISGNIDSPLMKGQGAIKEGRMKINYLNTSYNFEGGIDFSKDVIALENLQFVDARNQTAQFGGRISHNSFKDFRLDLIGQLNQFQVLNTNVDNGDAYYGSAIATGQVSLSGEASSLNISAKVKTERDTRIYIPITEDTGNNDVPEYITFVDRTVQDTTSTKDSLINEVNKIKIEGLKLDLDIEVTPEAYVEIIIDPRTGDIIRGRGDGQLRLLIDTQGDFQMTGELDITEGAYNFSLYNLITKEFQIEQPSTITWYGDPYAAVMDIKASYTQNTSLAPLLEQSGGSVSQNGGISRRVPTKVLLYLDGPMLSPNIGFDIDFTDLNVNDYQLTTAINAFKNRVQSDEQELNRQVLSLIVLNRFSEQGGLRNIGGRTTTQNVSQLLSNQLSQLVAQLDENLEVNFDLADLDQDAFNTFRLRLSYTFLDGRLRVTREGAISGDINNIAGDITAEYLLTTDGKYKVKVFSQNNYNPADRALSQQPTNQTQGVSISQTTSFNNLREFFNGVNNSRKKRKEEKKDNNTEGNTN</sequence>
<proteinExistence type="predicted"/>
<evidence type="ECO:0000259" key="6">
    <source>
        <dbReference type="Pfam" id="PF04357"/>
    </source>
</evidence>
<evidence type="ECO:0000313" key="7">
    <source>
        <dbReference type="EMBL" id="GHE67524.1"/>
    </source>
</evidence>
<keyword evidence="4" id="KW-0472">Membrane</keyword>